<gene>
    <name evidence="1" type="ORF">SAMN05421760_101647</name>
</gene>
<accession>A0A1N7J5V1</accession>
<dbReference type="EMBL" id="FTOE01000001">
    <property type="protein sequence ID" value="SIS44616.1"/>
    <property type="molecule type" value="Genomic_DNA"/>
</dbReference>
<name>A0A1N7J5V1_9GAMM</name>
<sequence length="121" mass="13360">MIILTTKPGIGEFCTRCGELFTETKAFAAFIDPLLNRGALTLYGAECCKKCAEAMQRMGTILRTHYATTFGIKELKLDPVHLCLVSWSSWCPKAYAEFGILHRPTLTAFINSQIKGVSHGS</sequence>
<organism evidence="1 2">
    <name type="scientific">Neptunomonas antarctica</name>
    <dbReference type="NCBI Taxonomy" id="619304"/>
    <lineage>
        <taxon>Bacteria</taxon>
        <taxon>Pseudomonadati</taxon>
        <taxon>Pseudomonadota</taxon>
        <taxon>Gammaproteobacteria</taxon>
        <taxon>Oceanospirillales</taxon>
        <taxon>Oceanospirillaceae</taxon>
        <taxon>Neptunomonas</taxon>
    </lineage>
</organism>
<reference evidence="2" key="1">
    <citation type="submission" date="2017-01" db="EMBL/GenBank/DDBJ databases">
        <authorList>
            <person name="Varghese N."/>
            <person name="Submissions S."/>
        </authorList>
    </citation>
    <scope>NUCLEOTIDE SEQUENCE [LARGE SCALE GENOMIC DNA]</scope>
    <source>
        <strain evidence="2">DSM 22306</strain>
    </source>
</reference>
<dbReference type="OrthoDB" id="9907118at2"/>
<keyword evidence="2" id="KW-1185">Reference proteome</keyword>
<dbReference type="RefSeq" id="WP_054342817.1">
    <property type="nucleotide sequence ID" value="NZ_FTOE01000001.1"/>
</dbReference>
<protein>
    <submittedName>
        <fullName evidence="1">Uncharacterized protein</fullName>
    </submittedName>
</protein>
<proteinExistence type="predicted"/>
<dbReference type="Proteomes" id="UP000185999">
    <property type="component" value="Unassembled WGS sequence"/>
</dbReference>
<evidence type="ECO:0000313" key="2">
    <source>
        <dbReference type="Proteomes" id="UP000185999"/>
    </source>
</evidence>
<dbReference type="STRING" id="619304.SAMN05421760_101647"/>
<dbReference type="AlphaFoldDB" id="A0A1N7J5V1"/>
<evidence type="ECO:0000313" key="1">
    <source>
        <dbReference type="EMBL" id="SIS44616.1"/>
    </source>
</evidence>